<feature type="region of interest" description="Disordered" evidence="1">
    <location>
        <begin position="1"/>
        <end position="26"/>
    </location>
</feature>
<accession>A0AAJ2PYG5</accession>
<proteinExistence type="predicted"/>
<organism evidence="2 3">
    <name type="scientific">Streptomyces europaeiscabiei</name>
    <dbReference type="NCBI Taxonomy" id="146819"/>
    <lineage>
        <taxon>Bacteria</taxon>
        <taxon>Bacillati</taxon>
        <taxon>Actinomycetota</taxon>
        <taxon>Actinomycetes</taxon>
        <taxon>Kitasatosporales</taxon>
        <taxon>Streptomycetaceae</taxon>
        <taxon>Streptomyces</taxon>
    </lineage>
</organism>
<name>A0AAJ2PYG5_9ACTN</name>
<dbReference type="InterPro" id="IPR017853">
    <property type="entry name" value="GH"/>
</dbReference>
<dbReference type="RefSeq" id="WP_319698833.1">
    <property type="nucleotide sequence ID" value="NZ_JARAWN010000502.1"/>
</dbReference>
<protein>
    <recommendedName>
        <fullName evidence="4">Asl1-like glycosyl hydrolase catalytic domain-containing protein</fullName>
    </recommendedName>
</protein>
<dbReference type="GO" id="GO:0004553">
    <property type="term" value="F:hydrolase activity, hydrolyzing O-glycosyl compounds"/>
    <property type="evidence" value="ECO:0007669"/>
    <property type="project" value="TreeGrafter"/>
</dbReference>
<reference evidence="2" key="1">
    <citation type="journal article" date="2023" name="Microb. Genom.">
        <title>Mesoterricola silvestris gen. nov., sp. nov., Mesoterricola sediminis sp. nov., Geothrix oryzae sp. nov., Geothrix edaphica sp. nov., Geothrix rubra sp. nov., and Geothrix limicola sp. nov., six novel members of Acidobacteriota isolated from soils.</title>
        <authorList>
            <person name="Weisberg A.J."/>
            <person name="Pearce E."/>
            <person name="Kramer C.G."/>
            <person name="Chang J.H."/>
            <person name="Clarke C.R."/>
        </authorList>
    </citation>
    <scope>NUCLEOTIDE SEQUENCE</scope>
    <source>
        <strain evidence="2">ND06-05F</strain>
    </source>
</reference>
<evidence type="ECO:0000313" key="2">
    <source>
        <dbReference type="EMBL" id="MDX3136070.1"/>
    </source>
</evidence>
<dbReference type="SUPFAM" id="SSF51445">
    <property type="entry name" value="(Trans)glycosidases"/>
    <property type="match status" value="1"/>
</dbReference>
<dbReference type="PANTHER" id="PTHR12631:SF10">
    <property type="entry name" value="BETA-XYLOSIDASE-LIKE PROTEIN-RELATED"/>
    <property type="match status" value="1"/>
</dbReference>
<evidence type="ECO:0000313" key="3">
    <source>
        <dbReference type="Proteomes" id="UP001273589"/>
    </source>
</evidence>
<gene>
    <name evidence="2" type="ORF">PV367_41190</name>
</gene>
<evidence type="ECO:0000256" key="1">
    <source>
        <dbReference type="SAM" id="MobiDB-lite"/>
    </source>
</evidence>
<dbReference type="InterPro" id="IPR051923">
    <property type="entry name" value="Glycosyl_Hydrolase_39"/>
</dbReference>
<dbReference type="Proteomes" id="UP001273589">
    <property type="component" value="Unassembled WGS sequence"/>
</dbReference>
<dbReference type="AlphaFoldDB" id="A0AAJ2PYG5"/>
<dbReference type="EMBL" id="JARAWN010000502">
    <property type="protein sequence ID" value="MDX3136070.1"/>
    <property type="molecule type" value="Genomic_DNA"/>
</dbReference>
<sequence>MRLRPRDGGPGGAQPITVQGESAARTNIPVRRDRRASGGALLALETNRRPPSSGWYATYEVEVPAPGPYRLEAVATVPVEHPQVEETGSYFGLSVDDGPPVPVARSQPFWYESAPAWGDLARLDLGVVELRAPRQDRKTTITFVVDEPSVLSTSTGYRFLLDRFTLTPVTRVDLTGIHLGGTDTLGVHRGDDLPELRFVFQARTDRARRLPFTVTDYFGERVAAGTVTLPAGRASASVTLPELPPGHYRVTAAGVTSCFARLPERRPVPGGHFGVNAYVFSLVPPSRLAAFASAMREMGAAWVRDGMAWPAAESRRGAYDTRLYEGVQREFREQGLAVLDVLTTAPEWAMTDASLPLTADLRDAYRYTARLAASSPDAVQLSNEPDIDTTSSTGDQHAAFVKAAALGIRDTSRSTTVVLPGIADAGSHFQTLMLQSDVARYADAWAFHGYPDAADQDEPEVPEAADVQREVRRLYGAEGLPMWMTECGAFLSAAPGTDLTPAQQAVQARYLVRSTVLSLAAGTERHFWFGAPPIHDDGVYFGLLSRDFQPWPAYSAHAALASLLGEARFVERLPGSAQAYVFAAGEGRHVLVAWSGKESETQVTVPAGGEVEVYDIMGRRVGKVTRSGPLTVTADPVYVVYEGQTPDGTGSPTRHHLSPADHIVLSQRFAAAAAAPNKADGDTEPPLGYRLRTTTRMSVDVYNFNDAPATVTVAGRAFGGWTVRPARRTVTVPQMGQVAAEFTLVAGKGVRRGVDHPLSFEATLDGFAVPPSVSRIQRRARRRGRPLPLAPSITEISTDGCLKARITDTLSGVDPARVTVEVDGRRVPAHYDTRTGLLTAVLDQLGVGPGRHEVWIRAYNRAHAPAQATATYEVAG</sequence>
<comment type="caution">
    <text evidence="2">The sequence shown here is derived from an EMBL/GenBank/DDBJ whole genome shotgun (WGS) entry which is preliminary data.</text>
</comment>
<evidence type="ECO:0008006" key="4">
    <source>
        <dbReference type="Google" id="ProtNLM"/>
    </source>
</evidence>
<dbReference type="Gene3D" id="3.20.20.80">
    <property type="entry name" value="Glycosidases"/>
    <property type="match status" value="1"/>
</dbReference>
<dbReference type="PANTHER" id="PTHR12631">
    <property type="entry name" value="ALPHA-L-IDURONIDASE"/>
    <property type="match status" value="1"/>
</dbReference>